<gene>
    <name evidence="1" type="ORF">Q0590_27225</name>
</gene>
<protein>
    <submittedName>
        <fullName evidence="1">Uncharacterized protein</fullName>
    </submittedName>
</protein>
<reference evidence="1" key="1">
    <citation type="submission" date="2023-07" db="EMBL/GenBank/DDBJ databases">
        <title>The genome sequence of Rhodocytophaga aerolata KACC 12507.</title>
        <authorList>
            <person name="Zhang X."/>
        </authorList>
    </citation>
    <scope>NUCLEOTIDE SEQUENCE</scope>
    <source>
        <strain evidence="1">KACC 12507</strain>
    </source>
</reference>
<dbReference type="RefSeq" id="WP_302040844.1">
    <property type="nucleotide sequence ID" value="NZ_JAUKPO010000024.1"/>
</dbReference>
<evidence type="ECO:0000313" key="2">
    <source>
        <dbReference type="Proteomes" id="UP001168528"/>
    </source>
</evidence>
<dbReference type="Proteomes" id="UP001168528">
    <property type="component" value="Unassembled WGS sequence"/>
</dbReference>
<organism evidence="1 2">
    <name type="scientific">Rhodocytophaga aerolata</name>
    <dbReference type="NCBI Taxonomy" id="455078"/>
    <lineage>
        <taxon>Bacteria</taxon>
        <taxon>Pseudomonadati</taxon>
        <taxon>Bacteroidota</taxon>
        <taxon>Cytophagia</taxon>
        <taxon>Cytophagales</taxon>
        <taxon>Rhodocytophagaceae</taxon>
        <taxon>Rhodocytophaga</taxon>
    </lineage>
</organism>
<evidence type="ECO:0000313" key="1">
    <source>
        <dbReference type="EMBL" id="MDO1450002.1"/>
    </source>
</evidence>
<keyword evidence="2" id="KW-1185">Reference proteome</keyword>
<name>A0ABT8RD19_9BACT</name>
<comment type="caution">
    <text evidence="1">The sequence shown here is derived from an EMBL/GenBank/DDBJ whole genome shotgun (WGS) entry which is preliminary data.</text>
</comment>
<accession>A0ABT8RD19</accession>
<proteinExistence type="predicted"/>
<sequence length="343" mass="39848">MALISKKKIVYKINPALRSYLVKYGREVKLPIDYEDLIRYDNSITLYDKAGRDTLWETVFYSPADMADVYYHLKVIYAALKTNGDLSVTQHLVVDRVDLCVYGNTRPFRIRVTNSINDNFDYFYIKKADASRVYGLELEHILSPNRISYITSGDTLVEEHIAGVPGDLFIQHYLHDRSLNKVRLAKEFVKFNERCFVRLLGDMHASNFVILITPDFEEVHYRIRAIDFDQQSYEGKKSVFLPQYFKQNNPILELGYNEITPESVKQYQKEEKVMIANRLNTAGNRIFAITDIMSEDTISTPENTERLKKELAAHYNNPDFLQCPTMGEIVKLSLRLVLKDGRI</sequence>
<dbReference type="EMBL" id="JAUKPO010000024">
    <property type="protein sequence ID" value="MDO1450002.1"/>
    <property type="molecule type" value="Genomic_DNA"/>
</dbReference>